<dbReference type="Proteomes" id="UP000319852">
    <property type="component" value="Chromosome"/>
</dbReference>
<evidence type="ECO:0000256" key="1">
    <source>
        <dbReference type="SAM" id="MobiDB-lite"/>
    </source>
</evidence>
<dbReference type="RefSeq" id="WP_145060315.1">
    <property type="nucleotide sequence ID" value="NZ_CP036263.1"/>
</dbReference>
<keyword evidence="2" id="KW-0732">Signal</keyword>
<gene>
    <name evidence="3" type="ORF">HG15A2_23180</name>
</gene>
<dbReference type="AlphaFoldDB" id="A0A517MVX9"/>
<feature type="compositionally biased region" description="Polar residues" evidence="1">
    <location>
        <begin position="308"/>
        <end position="325"/>
    </location>
</feature>
<proteinExistence type="predicted"/>
<protein>
    <submittedName>
        <fullName evidence="3">Uncharacterized protein</fullName>
    </submittedName>
</protein>
<accession>A0A517MVX9</accession>
<reference evidence="3 4" key="1">
    <citation type="submission" date="2019-02" db="EMBL/GenBank/DDBJ databases">
        <title>Deep-cultivation of Planctomycetes and their phenomic and genomic characterization uncovers novel biology.</title>
        <authorList>
            <person name="Wiegand S."/>
            <person name="Jogler M."/>
            <person name="Boedeker C."/>
            <person name="Pinto D."/>
            <person name="Vollmers J."/>
            <person name="Rivas-Marin E."/>
            <person name="Kohn T."/>
            <person name="Peeters S.H."/>
            <person name="Heuer A."/>
            <person name="Rast P."/>
            <person name="Oberbeckmann S."/>
            <person name="Bunk B."/>
            <person name="Jeske O."/>
            <person name="Meyerdierks A."/>
            <person name="Storesund J.E."/>
            <person name="Kallscheuer N."/>
            <person name="Luecker S."/>
            <person name="Lage O.M."/>
            <person name="Pohl T."/>
            <person name="Merkel B.J."/>
            <person name="Hornburger P."/>
            <person name="Mueller R.-W."/>
            <person name="Bruemmer F."/>
            <person name="Labrenz M."/>
            <person name="Spormann A.M."/>
            <person name="Op den Camp H."/>
            <person name="Overmann J."/>
            <person name="Amann R."/>
            <person name="Jetten M.S.M."/>
            <person name="Mascher T."/>
            <person name="Medema M.H."/>
            <person name="Devos D.P."/>
            <person name="Kaster A.-K."/>
            <person name="Ovreas L."/>
            <person name="Rohde M."/>
            <person name="Galperin M.Y."/>
            <person name="Jogler C."/>
        </authorList>
    </citation>
    <scope>NUCLEOTIDE SEQUENCE [LARGE SCALE GENOMIC DNA]</scope>
    <source>
        <strain evidence="3 4">HG15A2</strain>
    </source>
</reference>
<evidence type="ECO:0000256" key="2">
    <source>
        <dbReference type="SAM" id="SignalP"/>
    </source>
</evidence>
<feature type="signal peptide" evidence="2">
    <location>
        <begin position="1"/>
        <end position="32"/>
    </location>
</feature>
<dbReference type="OrthoDB" id="9833269at2"/>
<evidence type="ECO:0000313" key="4">
    <source>
        <dbReference type="Proteomes" id="UP000319852"/>
    </source>
</evidence>
<keyword evidence="4" id="KW-1185">Reference proteome</keyword>
<feature type="region of interest" description="Disordered" evidence="1">
    <location>
        <begin position="190"/>
        <end position="230"/>
    </location>
</feature>
<feature type="region of interest" description="Disordered" evidence="1">
    <location>
        <begin position="256"/>
        <end position="328"/>
    </location>
</feature>
<dbReference type="EMBL" id="CP036263">
    <property type="protein sequence ID" value="QDS99029.1"/>
    <property type="molecule type" value="Genomic_DNA"/>
</dbReference>
<dbReference type="KEGG" id="amob:HG15A2_23180"/>
<sequence precursor="true">MIKQLKISQGRITLCSLALCLAACGQAQLAVAQCDTCATPTVAYQPVQPVAVVATQQRTGWYPGRLLDRLRMRTWGAQPVAAPTYAAPTYTAAYAPTTYSAGYSPYTAGYAPYTASSTPYVTAYAPLQRTTVLYRSVALRPVIADAGCSTCNYTPATPCSDCGVSQAAYSAPTGGCSNCEASSGTPSYAYEDGGSWRSSEDYGSGASPDPATPQPALEPEPASERSYYRGESLASARELAALRDRIDQLEREREAYTSRYREESPQREPEESILRKAPAEEDDFDSGFPGKFDPDQYNPDSDEGDSDASYNTPSWKLPESNQTARGPSVNVWNAVYKRSAPHSQQVSTRRSVSKPLTQAEIDAQGWSAVHRNR</sequence>
<name>A0A517MVX9_9BACT</name>
<organism evidence="3 4">
    <name type="scientific">Adhaeretor mobilis</name>
    <dbReference type="NCBI Taxonomy" id="1930276"/>
    <lineage>
        <taxon>Bacteria</taxon>
        <taxon>Pseudomonadati</taxon>
        <taxon>Planctomycetota</taxon>
        <taxon>Planctomycetia</taxon>
        <taxon>Pirellulales</taxon>
        <taxon>Lacipirellulaceae</taxon>
        <taxon>Adhaeretor</taxon>
    </lineage>
</organism>
<evidence type="ECO:0000313" key="3">
    <source>
        <dbReference type="EMBL" id="QDS99029.1"/>
    </source>
</evidence>
<feature type="chain" id="PRO_5021754323" evidence="2">
    <location>
        <begin position="33"/>
        <end position="373"/>
    </location>
</feature>
<feature type="compositionally biased region" description="Basic and acidic residues" evidence="1">
    <location>
        <begin position="256"/>
        <end position="279"/>
    </location>
</feature>